<name>A0A8X7CU33_9ARAC</name>
<comment type="caution">
    <text evidence="1">The sequence shown here is derived from an EMBL/GenBank/DDBJ whole genome shotgun (WGS) entry which is preliminary data.</text>
</comment>
<evidence type="ECO:0000313" key="1">
    <source>
        <dbReference type="EMBL" id="GFY79535.1"/>
    </source>
</evidence>
<reference evidence="1" key="1">
    <citation type="submission" date="2020-08" db="EMBL/GenBank/DDBJ databases">
        <title>Multicomponent nature underlies the extraordinary mechanical properties of spider dragline silk.</title>
        <authorList>
            <person name="Kono N."/>
            <person name="Nakamura H."/>
            <person name="Mori M."/>
            <person name="Yoshida Y."/>
            <person name="Ohtoshi R."/>
            <person name="Malay A.D."/>
            <person name="Moran D.A.P."/>
            <person name="Tomita M."/>
            <person name="Numata K."/>
            <person name="Arakawa K."/>
        </authorList>
    </citation>
    <scope>NUCLEOTIDE SEQUENCE</scope>
</reference>
<gene>
    <name evidence="1" type="ORF">TNIN_91251</name>
</gene>
<dbReference type="EMBL" id="BMAV01023624">
    <property type="protein sequence ID" value="GFY79535.1"/>
    <property type="molecule type" value="Genomic_DNA"/>
</dbReference>
<keyword evidence="2" id="KW-1185">Reference proteome</keyword>
<proteinExistence type="predicted"/>
<sequence length="85" mass="10195">MSKTQRPNTFSKETTHLKREEGLELKIENDLILPEELKILLSSLVKPTVCVWWPNKARYKANVWQCKLAKSFYEHDKLDDTWNYR</sequence>
<dbReference type="Proteomes" id="UP000886998">
    <property type="component" value="Unassembled WGS sequence"/>
</dbReference>
<dbReference type="AlphaFoldDB" id="A0A8X7CU33"/>
<evidence type="ECO:0000313" key="2">
    <source>
        <dbReference type="Proteomes" id="UP000886998"/>
    </source>
</evidence>
<protein>
    <submittedName>
        <fullName evidence="1">Uncharacterized protein</fullName>
    </submittedName>
</protein>
<organism evidence="1 2">
    <name type="scientific">Trichonephila inaurata madagascariensis</name>
    <dbReference type="NCBI Taxonomy" id="2747483"/>
    <lineage>
        <taxon>Eukaryota</taxon>
        <taxon>Metazoa</taxon>
        <taxon>Ecdysozoa</taxon>
        <taxon>Arthropoda</taxon>
        <taxon>Chelicerata</taxon>
        <taxon>Arachnida</taxon>
        <taxon>Araneae</taxon>
        <taxon>Araneomorphae</taxon>
        <taxon>Entelegynae</taxon>
        <taxon>Araneoidea</taxon>
        <taxon>Nephilidae</taxon>
        <taxon>Trichonephila</taxon>
        <taxon>Trichonephila inaurata</taxon>
    </lineage>
</organism>
<accession>A0A8X7CU33</accession>